<dbReference type="EMBL" id="KT428292">
    <property type="protein sequence ID" value="ALH06809.1"/>
    <property type="molecule type" value="Genomic_DNA"/>
</dbReference>
<sequence>MSALQKQILAEGRGLKIFEFGTLRRVLFLEGREVAKSNLSFCAIIPSSERLTSRVSMRVEGCEFNSVFPEEEHRKILMPGNILYFDNGFTYTE</sequence>
<dbReference type="Proteomes" id="UP000319438">
    <property type="component" value="Segment"/>
</dbReference>
<name>A0A0N9PLX8_9VIRU</name>
<proteinExistence type="predicted"/>
<accession>A0A0N9PLX8</accession>
<gene>
    <name evidence="1" type="ORF">PMV_111</name>
</gene>
<evidence type="ECO:0000313" key="2">
    <source>
        <dbReference type="Proteomes" id="UP000319438"/>
    </source>
</evidence>
<evidence type="ECO:0000313" key="1">
    <source>
        <dbReference type="EMBL" id="ALH06809.1"/>
    </source>
</evidence>
<protein>
    <submittedName>
        <fullName evidence="1">Uncharacterized protein</fullName>
    </submittedName>
</protein>
<organism evidence="1 2">
    <name type="scientific">Port-miou virus</name>
    <dbReference type="NCBI Taxonomy" id="1733873"/>
    <lineage>
        <taxon>Viruses</taxon>
        <taxon>Varidnaviria</taxon>
        <taxon>Bamfordvirae</taxon>
        <taxon>Nucleocytoviricota</taxon>
        <taxon>Megaviricetes</taxon>
        <taxon>Pimascovirales</taxon>
        <taxon>Pimascovirales incertae sedis</taxon>
        <taxon>Marseilleviridae</taxon>
        <taxon>Losannavirus</taxon>
        <taxon>Losannavirus lausannense</taxon>
        <taxon>Lausannevirus</taxon>
    </lineage>
</organism>
<reference evidence="1" key="1">
    <citation type="journal article" date="2015" name="Genome Announc.">
        <title>Complete Genome Sequence of a New Member of the Marseilleviridae Recovered from the Brackish Submarine Spring in the Cassis Port-Miou Calanque, France.</title>
        <authorList>
            <person name="Doutre G."/>
            <person name="Arfib B."/>
            <person name="Rochette P."/>
            <person name="Claverie J.M."/>
            <person name="Bonin P."/>
            <person name="Abergel C."/>
        </authorList>
    </citation>
    <scope>NUCLEOTIDE SEQUENCE [LARGE SCALE GENOMIC DNA]</scope>
    <source>
        <strain evidence="1">1</strain>
    </source>
</reference>